<dbReference type="GO" id="GO:0016853">
    <property type="term" value="F:isomerase activity"/>
    <property type="evidence" value="ECO:0007669"/>
    <property type="project" value="TreeGrafter"/>
</dbReference>
<dbReference type="GeneID" id="65094150"/>
<evidence type="ECO:0000313" key="3">
    <source>
        <dbReference type="Proteomes" id="UP000184255"/>
    </source>
</evidence>
<dbReference type="PIRSF" id="PIRSF016184">
    <property type="entry name" value="PhzC_PhzF"/>
    <property type="match status" value="1"/>
</dbReference>
<dbReference type="VEuPathDB" id="FungiDB:FMAN_14907"/>
<dbReference type="EMBL" id="FCQH01000014">
    <property type="protein sequence ID" value="CVL03960.1"/>
    <property type="molecule type" value="Genomic_DNA"/>
</dbReference>
<dbReference type="GO" id="GO:0005737">
    <property type="term" value="C:cytoplasm"/>
    <property type="evidence" value="ECO:0007669"/>
    <property type="project" value="TreeGrafter"/>
</dbReference>
<name>A0A1L7TZE6_FUSMA</name>
<evidence type="ECO:0000256" key="1">
    <source>
        <dbReference type="PIRSR" id="PIRSR016184-1"/>
    </source>
</evidence>
<dbReference type="Gene3D" id="3.10.310.10">
    <property type="entry name" value="Diaminopimelate Epimerase, Chain A, domain 1"/>
    <property type="match status" value="2"/>
</dbReference>
<feature type="active site" evidence="1">
    <location>
        <position position="50"/>
    </location>
</feature>
<dbReference type="Pfam" id="PF02567">
    <property type="entry name" value="PhzC-PhzF"/>
    <property type="match status" value="2"/>
</dbReference>
<dbReference type="PANTHER" id="PTHR13774">
    <property type="entry name" value="PHENAZINE BIOSYNTHESIS PROTEIN"/>
    <property type="match status" value="1"/>
</dbReference>
<evidence type="ECO:0000313" key="2">
    <source>
        <dbReference type="EMBL" id="CVL03960.1"/>
    </source>
</evidence>
<organism evidence="2 3">
    <name type="scientific">Fusarium mangiferae</name>
    <name type="common">Mango malformation disease fungus</name>
    <dbReference type="NCBI Taxonomy" id="192010"/>
    <lineage>
        <taxon>Eukaryota</taxon>
        <taxon>Fungi</taxon>
        <taxon>Dikarya</taxon>
        <taxon>Ascomycota</taxon>
        <taxon>Pezizomycotina</taxon>
        <taxon>Sordariomycetes</taxon>
        <taxon>Hypocreomycetidae</taxon>
        <taxon>Hypocreales</taxon>
        <taxon>Nectriaceae</taxon>
        <taxon>Fusarium</taxon>
        <taxon>Fusarium fujikuroi species complex</taxon>
    </lineage>
</organism>
<sequence>MAASKAPYITLDVFTLTRFKGNPLAVVGVEGEALSYGHMLTIAREFNYSETVFIRQSQDGELSINIFTPAGEIDFAGHPVIGTGYMLFHQLLPGISLPDPLPETISVSANAGPILLRHNYETGTVLAEVPHNVHIQSSGTPKQNILDTQPSLVDQASRLSQEYPAVSIVKGVTYTLVDMSDQEDLFIRVAAGKSPVTELDDGWAPSFTGTMYYRRGVVSLDNGVRVENLRVRMIGIGLEDPATGSACCSLAAYLALQQQEPNGTYRFCMEQGREMGRKSNIIVDVILDGSGNTVLSMFLSGLATLVAEGTIRLP</sequence>
<protein>
    <submittedName>
        <fullName evidence="2">Related to phenazine biosynthesis protein phzC</fullName>
    </submittedName>
</protein>
<accession>A0A1L7TZE6</accession>
<dbReference type="SUPFAM" id="SSF54506">
    <property type="entry name" value="Diaminopimelate epimerase-like"/>
    <property type="match status" value="1"/>
</dbReference>
<reference evidence="3" key="1">
    <citation type="journal article" date="2016" name="Genome Biol. Evol.">
        <title>Comparative 'omics' of the Fusarium fujikuroi species complex highlights differences in genetic potential and metabolite synthesis.</title>
        <authorList>
            <person name="Niehaus E.-M."/>
            <person name="Muensterkoetter M."/>
            <person name="Proctor R.H."/>
            <person name="Brown D.W."/>
            <person name="Sharon A."/>
            <person name="Idan Y."/>
            <person name="Oren-Young L."/>
            <person name="Sieber C.M."/>
            <person name="Novak O."/>
            <person name="Pencik A."/>
            <person name="Tarkowska D."/>
            <person name="Hromadova K."/>
            <person name="Freeman S."/>
            <person name="Maymon M."/>
            <person name="Elazar M."/>
            <person name="Youssef S.A."/>
            <person name="El-Shabrawy E.S.M."/>
            <person name="Shalaby A.B.A."/>
            <person name="Houterman P."/>
            <person name="Brock N.L."/>
            <person name="Burkhardt I."/>
            <person name="Tsavkelova E.A."/>
            <person name="Dickschat J.S."/>
            <person name="Galuszka P."/>
            <person name="Gueldener U."/>
            <person name="Tudzynski B."/>
        </authorList>
    </citation>
    <scope>NUCLEOTIDE SEQUENCE [LARGE SCALE GENOMIC DNA]</scope>
    <source>
        <strain evidence="3">MRC7560</strain>
    </source>
</reference>
<dbReference type="InterPro" id="IPR003719">
    <property type="entry name" value="Phenazine_PhzF-like"/>
</dbReference>
<dbReference type="PANTHER" id="PTHR13774:SF32">
    <property type="entry name" value="ANTISENSE-ENHANCING SEQUENCE 1"/>
    <property type="match status" value="1"/>
</dbReference>
<dbReference type="AlphaFoldDB" id="A0A1L7TZE6"/>
<dbReference type="RefSeq" id="XP_041688427.1">
    <property type="nucleotide sequence ID" value="XM_041822781.1"/>
</dbReference>
<dbReference type="NCBIfam" id="TIGR00654">
    <property type="entry name" value="PhzF_family"/>
    <property type="match status" value="1"/>
</dbReference>
<gene>
    <name evidence="2" type="ORF">FMAN_14907</name>
</gene>
<dbReference type="Proteomes" id="UP000184255">
    <property type="component" value="Unassembled WGS sequence"/>
</dbReference>
<keyword evidence="3" id="KW-1185">Reference proteome</keyword>
<proteinExistence type="predicted"/>
<comment type="caution">
    <text evidence="2">The sequence shown here is derived from an EMBL/GenBank/DDBJ whole genome shotgun (WGS) entry which is preliminary data.</text>
</comment>